<dbReference type="EMBL" id="CP001365">
    <property type="protein sequence ID" value="ACM58261.1"/>
    <property type="molecule type" value="Genomic_DNA"/>
</dbReference>
<dbReference type="AlphaFoldDB" id="B9LU67"/>
<evidence type="ECO:0000256" key="1">
    <source>
        <dbReference type="SAM" id="MobiDB-lite"/>
    </source>
</evidence>
<protein>
    <submittedName>
        <fullName evidence="2">Uncharacterized protein</fullName>
    </submittedName>
</protein>
<keyword evidence="3" id="KW-1185">Reference proteome</keyword>
<dbReference type="HOGENOM" id="CLU_2243752_0_0_2"/>
<dbReference type="RefSeq" id="WP_015911371.1">
    <property type="nucleotide sequence ID" value="NC_012029.1"/>
</dbReference>
<evidence type="ECO:0000313" key="3">
    <source>
        <dbReference type="Proteomes" id="UP000000740"/>
    </source>
</evidence>
<dbReference type="KEGG" id="hla:Hlac_2690"/>
<dbReference type="Proteomes" id="UP000000740">
    <property type="component" value="Chromosome 1"/>
</dbReference>
<evidence type="ECO:0000313" key="2">
    <source>
        <dbReference type="EMBL" id="ACM58261.1"/>
    </source>
</evidence>
<accession>B9LU67</accession>
<name>B9LU67_HALLT</name>
<reference evidence="2 3" key="1">
    <citation type="journal article" date="2016" name="Stand. Genomic Sci.">
        <title>Complete genome sequence of the Antarctic Halorubrum lacusprofundi type strain ACAM 34.</title>
        <authorList>
            <person name="Anderson I.J."/>
            <person name="DasSarma P."/>
            <person name="Lucas S."/>
            <person name="Copeland A."/>
            <person name="Lapidus A."/>
            <person name="Del Rio T.G."/>
            <person name="Tice H."/>
            <person name="Dalin E."/>
            <person name="Bruce D.C."/>
            <person name="Goodwin L."/>
            <person name="Pitluck S."/>
            <person name="Sims D."/>
            <person name="Brettin T.S."/>
            <person name="Detter J.C."/>
            <person name="Han C.S."/>
            <person name="Larimer F."/>
            <person name="Hauser L."/>
            <person name="Land M."/>
            <person name="Ivanova N."/>
            <person name="Richardson P."/>
            <person name="Cavicchioli R."/>
            <person name="DasSarma S."/>
            <person name="Woese C.R."/>
            <person name="Kyrpides N.C."/>
        </authorList>
    </citation>
    <scope>NUCLEOTIDE SEQUENCE [LARGE SCALE GENOMIC DNA]</scope>
    <source>
        <strain evidence="3">ATCC 49239 / DSM 5036 / JCM 8891 / ACAM 34</strain>
    </source>
</reference>
<proteinExistence type="predicted"/>
<feature type="region of interest" description="Disordered" evidence="1">
    <location>
        <begin position="35"/>
        <end position="70"/>
    </location>
</feature>
<sequence length="104" mass="11667">MKRLTRAELAERVGPQPPSDAFWNRVIAAERGTISVGPEVVGDTDRRERENRRRRGESGDDGPLSPGDMIDVGEKSFVVIAVEETESGGRRYRIDRVEERADTQ</sequence>
<organism evidence="2 3">
    <name type="scientific">Halorubrum lacusprofundi (strain ATCC 49239 / DSM 5036 / JCM 8891 / ACAM 34)</name>
    <dbReference type="NCBI Taxonomy" id="416348"/>
    <lineage>
        <taxon>Archaea</taxon>
        <taxon>Methanobacteriati</taxon>
        <taxon>Methanobacteriota</taxon>
        <taxon>Stenosarchaea group</taxon>
        <taxon>Halobacteria</taxon>
        <taxon>Halobacteriales</taxon>
        <taxon>Haloferacaceae</taxon>
        <taxon>Halorubrum</taxon>
    </lineage>
</organism>
<dbReference type="GeneID" id="7400897"/>
<gene>
    <name evidence="2" type="ordered locus">Hlac_2690</name>
</gene>